<feature type="domain" description="FAD/NAD(P)-binding" evidence="2">
    <location>
        <begin position="4"/>
        <end position="312"/>
    </location>
</feature>
<gene>
    <name evidence="4" type="ORF">C8N34_11373</name>
</gene>
<evidence type="ECO:0000259" key="2">
    <source>
        <dbReference type="Pfam" id="PF07992"/>
    </source>
</evidence>
<dbReference type="Gene3D" id="3.40.50.720">
    <property type="entry name" value="NAD(P)-binding Rossmann-like Domain"/>
    <property type="match status" value="1"/>
</dbReference>
<reference evidence="4 5" key="1">
    <citation type="submission" date="2018-04" db="EMBL/GenBank/DDBJ databases">
        <title>Genomic Encyclopedia of Archaeal and Bacterial Type Strains, Phase II (KMG-II): from individual species to whole genera.</title>
        <authorList>
            <person name="Goeker M."/>
        </authorList>
    </citation>
    <scope>NUCLEOTIDE SEQUENCE [LARGE SCALE GENOMIC DNA]</scope>
    <source>
        <strain evidence="4 5">DSM 21823</strain>
    </source>
</reference>
<comment type="caution">
    <text evidence="4">The sequence shown here is derived from an EMBL/GenBank/DDBJ whole genome shotgun (WGS) entry which is preliminary data.</text>
</comment>
<keyword evidence="5" id="KW-1185">Reference proteome</keyword>
<dbReference type="RefSeq" id="WP_108129936.1">
    <property type="nucleotide sequence ID" value="NZ_QBKP01000013.1"/>
</dbReference>
<evidence type="ECO:0000256" key="1">
    <source>
        <dbReference type="ARBA" id="ARBA00023002"/>
    </source>
</evidence>
<dbReference type="InterPro" id="IPR051691">
    <property type="entry name" value="Metab_Enz_Cyan_OpOx_G3PDH"/>
</dbReference>
<sequence>MSADLVIIGAGPAGMAAARVAAEGGLSVTLLDEQERAGGQIYRNVGAVAGRGWLGADYARGGALVQGLDHPGITHQPRATVWRIDARRGVIWLRDGQSHVSPAAHVLIATGAQERPVPFPGWTLPGLMPAGAAQILMKQSGMVPDEAILAGAGPLLYLVAAQMIAAGAPPVALVETPTAITHALPKLPRALFGLPTLIKGLGLIARIRAAGIPWYRGAADFRAETTEDGRIRFDFTTGKQSHSLTCGLLLTHLGVIPQSHLTRSMGLAHEYDAEQGAWRPTLDPWGQSSEPHVFVAGDGGGIGGAEAARAKGALAALAILHQAGKLDAAGRDRRAAPLRRALSRALSLRPFLDAAYSVPSAFLAPPDETIVCRCEEVTAGSIRKAACTGAEGLRLMRTSLRTGMGPCQGRMCETTVIGLIAEATDRPASTLGPGRIRTPVKPVTLAEIAALGPQPEETT</sequence>
<dbReference type="Gene3D" id="1.10.10.1100">
    <property type="entry name" value="BFD-like [2Fe-2S]-binding domain"/>
    <property type="match status" value="1"/>
</dbReference>
<dbReference type="PRINTS" id="PR00469">
    <property type="entry name" value="PNDRDTASEII"/>
</dbReference>
<dbReference type="Pfam" id="PF07992">
    <property type="entry name" value="Pyr_redox_2"/>
    <property type="match status" value="1"/>
</dbReference>
<dbReference type="EMBL" id="QBKP01000013">
    <property type="protein sequence ID" value="PTX47317.1"/>
    <property type="molecule type" value="Genomic_DNA"/>
</dbReference>
<feature type="domain" description="SoxA A3" evidence="3">
    <location>
        <begin position="371"/>
        <end position="450"/>
    </location>
</feature>
<dbReference type="AlphaFoldDB" id="A0A2T6AU23"/>
<dbReference type="SUPFAM" id="SSF51905">
    <property type="entry name" value="FAD/NAD(P)-binding domain"/>
    <property type="match status" value="1"/>
</dbReference>
<keyword evidence="1" id="KW-0560">Oxidoreductase</keyword>
<dbReference type="OrthoDB" id="9801699at2"/>
<dbReference type="InterPro" id="IPR023753">
    <property type="entry name" value="FAD/NAD-binding_dom"/>
</dbReference>
<dbReference type="GO" id="GO:0016491">
    <property type="term" value="F:oxidoreductase activity"/>
    <property type="evidence" value="ECO:0007669"/>
    <property type="project" value="UniProtKB-KW"/>
</dbReference>
<organism evidence="4 5">
    <name type="scientific">Gemmobacter caeni</name>
    <dbReference type="NCBI Taxonomy" id="589035"/>
    <lineage>
        <taxon>Bacteria</taxon>
        <taxon>Pseudomonadati</taxon>
        <taxon>Pseudomonadota</taxon>
        <taxon>Alphaproteobacteria</taxon>
        <taxon>Rhodobacterales</taxon>
        <taxon>Paracoccaceae</taxon>
        <taxon>Gemmobacter</taxon>
    </lineage>
</organism>
<dbReference type="InterPro" id="IPR041854">
    <property type="entry name" value="BFD-like_2Fe2S-bd_dom_sf"/>
</dbReference>
<dbReference type="Gene3D" id="3.50.50.60">
    <property type="entry name" value="FAD/NAD(P)-binding domain"/>
    <property type="match status" value="2"/>
</dbReference>
<dbReference type="InterPro" id="IPR036188">
    <property type="entry name" value="FAD/NAD-bd_sf"/>
</dbReference>
<dbReference type="InterPro" id="IPR041117">
    <property type="entry name" value="SoxA_A3"/>
</dbReference>
<dbReference type="PIRSF" id="PIRSF037495">
    <property type="entry name" value="Opine_OX_OoxA/HcnB"/>
    <property type="match status" value="1"/>
</dbReference>
<proteinExistence type="predicted"/>
<dbReference type="PANTHER" id="PTHR42949:SF3">
    <property type="entry name" value="ANAEROBIC GLYCEROL-3-PHOSPHATE DEHYDROGENASE SUBUNIT B"/>
    <property type="match status" value="1"/>
</dbReference>
<dbReference type="InterPro" id="IPR017224">
    <property type="entry name" value="Opine_Oxase_asu/HCN_bsu"/>
</dbReference>
<dbReference type="CDD" id="cd19946">
    <property type="entry name" value="GlpA-like_Fer2_BFD-like"/>
    <property type="match status" value="1"/>
</dbReference>
<dbReference type="PRINTS" id="PR00368">
    <property type="entry name" value="FADPNR"/>
</dbReference>
<dbReference type="PANTHER" id="PTHR42949">
    <property type="entry name" value="ANAEROBIC GLYCEROL-3-PHOSPHATE DEHYDROGENASE SUBUNIT B"/>
    <property type="match status" value="1"/>
</dbReference>
<evidence type="ECO:0000259" key="3">
    <source>
        <dbReference type="Pfam" id="PF17806"/>
    </source>
</evidence>
<evidence type="ECO:0000313" key="5">
    <source>
        <dbReference type="Proteomes" id="UP000244224"/>
    </source>
</evidence>
<evidence type="ECO:0000313" key="4">
    <source>
        <dbReference type="EMBL" id="PTX47317.1"/>
    </source>
</evidence>
<dbReference type="Proteomes" id="UP000244224">
    <property type="component" value="Unassembled WGS sequence"/>
</dbReference>
<accession>A0A2T6AU23</accession>
<name>A0A2T6AU23_9RHOB</name>
<protein>
    <submittedName>
        <fullName evidence="4">NADPH-dependent 2,4-dienoyl-CoA reductase/sulfur reductase-like enzyme</fullName>
    </submittedName>
</protein>
<dbReference type="Pfam" id="PF17806">
    <property type="entry name" value="SO_alpha_A3"/>
    <property type="match status" value="1"/>
</dbReference>